<dbReference type="AlphaFoldDB" id="A0AA87ZVS8"/>
<evidence type="ECO:0000313" key="5">
    <source>
        <dbReference type="EMBL" id="GMN44684.1"/>
    </source>
</evidence>
<dbReference type="InterPro" id="IPR007867">
    <property type="entry name" value="GMC_OxRtase_C"/>
</dbReference>
<evidence type="ECO:0000256" key="3">
    <source>
        <dbReference type="ARBA" id="ARBA00022827"/>
    </source>
</evidence>
<dbReference type="Proteomes" id="UP001187192">
    <property type="component" value="Unassembled WGS sequence"/>
</dbReference>
<organism evidence="5 6">
    <name type="scientific">Ficus carica</name>
    <name type="common">Common fig</name>
    <dbReference type="NCBI Taxonomy" id="3494"/>
    <lineage>
        <taxon>Eukaryota</taxon>
        <taxon>Viridiplantae</taxon>
        <taxon>Streptophyta</taxon>
        <taxon>Embryophyta</taxon>
        <taxon>Tracheophyta</taxon>
        <taxon>Spermatophyta</taxon>
        <taxon>Magnoliopsida</taxon>
        <taxon>eudicotyledons</taxon>
        <taxon>Gunneridae</taxon>
        <taxon>Pentapetalae</taxon>
        <taxon>rosids</taxon>
        <taxon>fabids</taxon>
        <taxon>Rosales</taxon>
        <taxon>Moraceae</taxon>
        <taxon>Ficeae</taxon>
        <taxon>Ficus</taxon>
    </lineage>
</organism>
<keyword evidence="3" id="KW-0274">FAD</keyword>
<evidence type="ECO:0000313" key="6">
    <source>
        <dbReference type="Proteomes" id="UP001187192"/>
    </source>
</evidence>
<evidence type="ECO:0000256" key="2">
    <source>
        <dbReference type="ARBA" id="ARBA00022630"/>
    </source>
</evidence>
<dbReference type="PANTHER" id="PTHR45968:SF31">
    <property type="entry name" value="GLUCOSE-METHANOL-CHOLINE (GMC) OXIDOREDUCTASE FAMILY PROTEIN"/>
    <property type="match status" value="1"/>
</dbReference>
<dbReference type="SUPFAM" id="SSF54373">
    <property type="entry name" value="FAD-linked reductases, C-terminal domain"/>
    <property type="match status" value="1"/>
</dbReference>
<evidence type="ECO:0000256" key="1">
    <source>
        <dbReference type="ARBA" id="ARBA00001974"/>
    </source>
</evidence>
<accession>A0AA87ZVS8</accession>
<dbReference type="InterPro" id="IPR036188">
    <property type="entry name" value="FAD/NAD-bd_sf"/>
</dbReference>
<dbReference type="EMBL" id="BTGU01000018">
    <property type="protein sequence ID" value="GMN44684.1"/>
    <property type="molecule type" value="Genomic_DNA"/>
</dbReference>
<evidence type="ECO:0000259" key="4">
    <source>
        <dbReference type="Pfam" id="PF05199"/>
    </source>
</evidence>
<dbReference type="Pfam" id="PF05199">
    <property type="entry name" value="GMC_oxred_C"/>
    <property type="match status" value="2"/>
</dbReference>
<sequence>MVGQGMADNPMNLLLVPSPIPVEISLVEIVVFTRSGHLELKNTDPDDNPSVNFNYFKEPDHLNKCVEGMKTLISVVASEAFSKFRFREVSVQALINLIVKLPVNLRPRHVLGVDALRVIDGSTFRGSPGANPQATVMMLGRYMGNRILHDRFS</sequence>
<dbReference type="PANTHER" id="PTHR45968">
    <property type="entry name" value="OSJNBA0019K04.7 PROTEIN"/>
    <property type="match status" value="1"/>
</dbReference>
<reference evidence="5" key="1">
    <citation type="submission" date="2023-07" db="EMBL/GenBank/DDBJ databases">
        <title>draft genome sequence of fig (Ficus carica).</title>
        <authorList>
            <person name="Takahashi T."/>
            <person name="Nishimura K."/>
        </authorList>
    </citation>
    <scope>NUCLEOTIDE SEQUENCE</scope>
</reference>
<feature type="domain" description="Glucose-methanol-choline oxidoreductase C-terminal" evidence="4">
    <location>
        <begin position="109"/>
        <end position="140"/>
    </location>
</feature>
<comment type="cofactor">
    <cofactor evidence="1">
        <name>FAD</name>
        <dbReference type="ChEBI" id="CHEBI:57692"/>
    </cofactor>
</comment>
<comment type="caution">
    <text evidence="5">The sequence shown here is derived from an EMBL/GenBank/DDBJ whole genome shotgun (WGS) entry which is preliminary data.</text>
</comment>
<gene>
    <name evidence="5" type="ORF">TIFTF001_013870</name>
</gene>
<keyword evidence="2" id="KW-0285">Flavoprotein</keyword>
<dbReference type="Gene3D" id="3.30.410.40">
    <property type="match status" value="1"/>
</dbReference>
<name>A0AA87ZVS8_FICCA</name>
<keyword evidence="6" id="KW-1185">Reference proteome</keyword>
<feature type="domain" description="Glucose-methanol-choline oxidoreductase C-terminal" evidence="4">
    <location>
        <begin position="34"/>
        <end position="82"/>
    </location>
</feature>
<protein>
    <recommendedName>
        <fullName evidence="4">Glucose-methanol-choline oxidoreductase C-terminal domain-containing protein</fullName>
    </recommendedName>
</protein>
<dbReference type="InterPro" id="IPR051871">
    <property type="entry name" value="GMC_Oxidoreductase-Related"/>
</dbReference>
<dbReference type="GO" id="GO:0016614">
    <property type="term" value="F:oxidoreductase activity, acting on CH-OH group of donors"/>
    <property type="evidence" value="ECO:0007669"/>
    <property type="project" value="InterPro"/>
</dbReference>
<dbReference type="SUPFAM" id="SSF51905">
    <property type="entry name" value="FAD/NAD(P)-binding domain"/>
    <property type="match status" value="1"/>
</dbReference>
<proteinExistence type="predicted"/>